<name>A0A918YD66_9ACTN</name>
<dbReference type="EMBL" id="BMVG01000001">
    <property type="protein sequence ID" value="GHD98612.1"/>
    <property type="molecule type" value="Genomic_DNA"/>
</dbReference>
<dbReference type="SUPFAM" id="SSF47413">
    <property type="entry name" value="lambda repressor-like DNA-binding domains"/>
    <property type="match status" value="1"/>
</dbReference>
<dbReference type="SUPFAM" id="SSF48452">
    <property type="entry name" value="TPR-like"/>
    <property type="match status" value="1"/>
</dbReference>
<proteinExistence type="predicted"/>
<feature type="domain" description="HTH cro/C1-type" evidence="1">
    <location>
        <begin position="8"/>
        <end position="62"/>
    </location>
</feature>
<sequence>MTAKRRGLAEQRAARGYSQEELADLLGVATSTVVRWEGGHSSPRPYQRPKMAELLGVTLAGLDKLLDSVMTVTSGDASNRLSLTDPDAMKRRDLLGLLGATSALVALPDLPDPLAAPVGLGSASALETGEEMIGHLWQVYGLADDKSTVYPVMRHQLGLLTQSLEGVRSASDRRRLRMQIGNLYQLAGELFFDTRDDGLAAHCYTVAALAAKEAGSYDLWACAMTRHAYVELYAERAASAGSLLSVASLIAQRGNSALCTRHWVAAVQAEMYAAMGDLDACSRALDTAEEVHGLSGQIHNGGWLRFDGSRLAEERGACYVTLGRPDLAEKALTSALAQELSPRRRAAVLVDLASLGVQQGDVDQVVHFADQALALAGQTRSGYVGAKLRGLRSHFAGLPADVRVSELHERIAALPSAV</sequence>
<evidence type="ECO:0000313" key="2">
    <source>
        <dbReference type="EMBL" id="GHD98612.1"/>
    </source>
</evidence>
<dbReference type="PROSITE" id="PS50943">
    <property type="entry name" value="HTH_CROC1"/>
    <property type="match status" value="1"/>
</dbReference>
<dbReference type="RefSeq" id="WP_189948268.1">
    <property type="nucleotide sequence ID" value="NZ_BMVG01000001.1"/>
</dbReference>
<dbReference type="Gene3D" id="1.10.260.40">
    <property type="entry name" value="lambda repressor-like DNA-binding domains"/>
    <property type="match status" value="1"/>
</dbReference>
<comment type="caution">
    <text evidence="2">The sequence shown here is derived from an EMBL/GenBank/DDBJ whole genome shotgun (WGS) entry which is preliminary data.</text>
</comment>
<dbReference type="AlphaFoldDB" id="A0A918YD66"/>
<keyword evidence="3" id="KW-1185">Reference proteome</keyword>
<evidence type="ECO:0000259" key="1">
    <source>
        <dbReference type="PROSITE" id="PS50943"/>
    </source>
</evidence>
<reference evidence="2" key="1">
    <citation type="journal article" date="2014" name="Int. J. Syst. Evol. Microbiol.">
        <title>Complete genome sequence of Corynebacterium casei LMG S-19264T (=DSM 44701T), isolated from a smear-ripened cheese.</title>
        <authorList>
            <consortium name="US DOE Joint Genome Institute (JGI-PGF)"/>
            <person name="Walter F."/>
            <person name="Albersmeier A."/>
            <person name="Kalinowski J."/>
            <person name="Ruckert C."/>
        </authorList>
    </citation>
    <scope>NUCLEOTIDE SEQUENCE</scope>
    <source>
        <strain evidence="2">JCM 4714</strain>
    </source>
</reference>
<dbReference type="SMART" id="SM00530">
    <property type="entry name" value="HTH_XRE"/>
    <property type="match status" value="1"/>
</dbReference>
<dbReference type="Proteomes" id="UP000655443">
    <property type="component" value="Unassembled WGS sequence"/>
</dbReference>
<evidence type="ECO:0000313" key="3">
    <source>
        <dbReference type="Proteomes" id="UP000655443"/>
    </source>
</evidence>
<organism evidence="2 3">
    <name type="scientific">Streptomyces alanosinicus</name>
    <dbReference type="NCBI Taxonomy" id="68171"/>
    <lineage>
        <taxon>Bacteria</taxon>
        <taxon>Bacillati</taxon>
        <taxon>Actinomycetota</taxon>
        <taxon>Actinomycetes</taxon>
        <taxon>Kitasatosporales</taxon>
        <taxon>Streptomycetaceae</taxon>
        <taxon>Streptomyces</taxon>
    </lineage>
</organism>
<protein>
    <recommendedName>
        <fullName evidence="1">HTH cro/C1-type domain-containing protein</fullName>
    </recommendedName>
</protein>
<dbReference type="Pfam" id="PF01381">
    <property type="entry name" value="HTH_3"/>
    <property type="match status" value="1"/>
</dbReference>
<dbReference type="GO" id="GO:0003677">
    <property type="term" value="F:DNA binding"/>
    <property type="evidence" value="ECO:0007669"/>
    <property type="project" value="InterPro"/>
</dbReference>
<accession>A0A918YD66</accession>
<dbReference type="InterPro" id="IPR001387">
    <property type="entry name" value="Cro/C1-type_HTH"/>
</dbReference>
<dbReference type="InterPro" id="IPR011990">
    <property type="entry name" value="TPR-like_helical_dom_sf"/>
</dbReference>
<reference evidence="2" key="2">
    <citation type="submission" date="2020-09" db="EMBL/GenBank/DDBJ databases">
        <authorList>
            <person name="Sun Q."/>
            <person name="Ohkuma M."/>
        </authorList>
    </citation>
    <scope>NUCLEOTIDE SEQUENCE</scope>
    <source>
        <strain evidence="2">JCM 4714</strain>
    </source>
</reference>
<dbReference type="Gene3D" id="1.25.40.10">
    <property type="entry name" value="Tetratricopeptide repeat domain"/>
    <property type="match status" value="1"/>
</dbReference>
<dbReference type="CDD" id="cd00093">
    <property type="entry name" value="HTH_XRE"/>
    <property type="match status" value="1"/>
</dbReference>
<gene>
    <name evidence="2" type="ORF">GCM10010339_06480</name>
</gene>
<dbReference type="InterPro" id="IPR010982">
    <property type="entry name" value="Lambda_DNA-bd_dom_sf"/>
</dbReference>